<keyword evidence="2" id="KW-0812">Transmembrane</keyword>
<protein>
    <submittedName>
        <fullName evidence="4">Sensor histidine kinase</fullName>
        <ecNumber evidence="4">2.7.13.3</ecNumber>
    </submittedName>
</protein>
<dbReference type="Proteomes" id="UP001589774">
    <property type="component" value="Unassembled WGS sequence"/>
</dbReference>
<sequence>MQLQTTVLQATVYRIYQQRALRLLLHLCFWLFMLAVKNYMASITFNVYNGLPTTTLFKINLYSTALLAAFYYTLVYGLYPHAIRAKSMVGSLFGLIMLFILYTVADGYIEAALLRNCTDCMALIERNNPNYHKFLQQQLSNVVFKRFMSLGLPLGIIFMLGMPISIKVGLAALRNAYANAELIKEKAKLELDFLKAQFNPHFLFNSLNNIYGLILRGNIAQSASVIAHLSAFLRYTTYEANNEWMPVAEETKLIANYIELEKIRLNHTKVSVEVTIENPSVQLPSLLLMPLVENAFKHTEDVPGAFVHFVIHVSDKQLYFMEENTIGDSEENKYGGLGLQHLRKRLAFFYPNKHQYELDEQANSYRVTLICKL</sequence>
<dbReference type="PANTHER" id="PTHR34220:SF7">
    <property type="entry name" value="SENSOR HISTIDINE KINASE YPDA"/>
    <property type="match status" value="1"/>
</dbReference>
<proteinExistence type="predicted"/>
<dbReference type="EMBL" id="JBHLWO010000002">
    <property type="protein sequence ID" value="MFC0319984.1"/>
    <property type="molecule type" value="Genomic_DNA"/>
</dbReference>
<dbReference type="InterPro" id="IPR036890">
    <property type="entry name" value="HATPase_C_sf"/>
</dbReference>
<organism evidence="4 5">
    <name type="scientific">Olivibacter oleidegradans</name>
    <dbReference type="NCBI Taxonomy" id="760123"/>
    <lineage>
        <taxon>Bacteria</taxon>
        <taxon>Pseudomonadati</taxon>
        <taxon>Bacteroidota</taxon>
        <taxon>Sphingobacteriia</taxon>
        <taxon>Sphingobacteriales</taxon>
        <taxon>Sphingobacteriaceae</taxon>
        <taxon>Olivibacter</taxon>
    </lineage>
</organism>
<dbReference type="InterPro" id="IPR010559">
    <property type="entry name" value="Sig_transdc_His_kin_internal"/>
</dbReference>
<feature type="transmembrane region" description="Helical" evidence="2">
    <location>
        <begin position="147"/>
        <end position="166"/>
    </location>
</feature>
<dbReference type="Gene3D" id="3.30.565.10">
    <property type="entry name" value="Histidine kinase-like ATPase, C-terminal domain"/>
    <property type="match status" value="1"/>
</dbReference>
<evidence type="ECO:0000313" key="4">
    <source>
        <dbReference type="EMBL" id="MFC0319984.1"/>
    </source>
</evidence>
<dbReference type="PANTHER" id="PTHR34220">
    <property type="entry name" value="SENSOR HISTIDINE KINASE YPDA"/>
    <property type="match status" value="1"/>
</dbReference>
<dbReference type="EC" id="2.7.13.3" evidence="4"/>
<feature type="transmembrane region" description="Helical" evidence="2">
    <location>
        <begin position="88"/>
        <end position="105"/>
    </location>
</feature>
<keyword evidence="2" id="KW-0472">Membrane</keyword>
<gene>
    <name evidence="4" type="ORF">ACFFI0_16795</name>
</gene>
<comment type="caution">
    <text evidence="4">The sequence shown here is derived from an EMBL/GenBank/DDBJ whole genome shotgun (WGS) entry which is preliminary data.</text>
</comment>
<evidence type="ECO:0000256" key="1">
    <source>
        <dbReference type="SAM" id="Coils"/>
    </source>
</evidence>
<name>A0ABV6HM56_9SPHI</name>
<dbReference type="Pfam" id="PF06580">
    <property type="entry name" value="His_kinase"/>
    <property type="match status" value="1"/>
</dbReference>
<keyword evidence="2" id="KW-1133">Transmembrane helix</keyword>
<feature type="coiled-coil region" evidence="1">
    <location>
        <begin position="170"/>
        <end position="197"/>
    </location>
</feature>
<keyword evidence="4" id="KW-0808">Transferase</keyword>
<keyword evidence="4" id="KW-0418">Kinase</keyword>
<accession>A0ABV6HM56</accession>
<feature type="domain" description="Signal transduction histidine kinase internal region" evidence="3">
    <location>
        <begin position="190"/>
        <end position="267"/>
    </location>
</feature>
<keyword evidence="1" id="KW-0175">Coiled coil</keyword>
<feature type="transmembrane region" description="Helical" evidence="2">
    <location>
        <begin position="59"/>
        <end position="79"/>
    </location>
</feature>
<evidence type="ECO:0000313" key="5">
    <source>
        <dbReference type="Proteomes" id="UP001589774"/>
    </source>
</evidence>
<reference evidence="4 5" key="1">
    <citation type="submission" date="2024-09" db="EMBL/GenBank/DDBJ databases">
        <authorList>
            <person name="Sun Q."/>
            <person name="Mori K."/>
        </authorList>
    </citation>
    <scope>NUCLEOTIDE SEQUENCE [LARGE SCALE GENOMIC DNA]</scope>
    <source>
        <strain evidence="4 5">CCM 7765</strain>
    </source>
</reference>
<evidence type="ECO:0000256" key="2">
    <source>
        <dbReference type="SAM" id="Phobius"/>
    </source>
</evidence>
<keyword evidence="5" id="KW-1185">Reference proteome</keyword>
<evidence type="ECO:0000259" key="3">
    <source>
        <dbReference type="Pfam" id="PF06580"/>
    </source>
</evidence>
<dbReference type="GO" id="GO:0004673">
    <property type="term" value="F:protein histidine kinase activity"/>
    <property type="evidence" value="ECO:0007669"/>
    <property type="project" value="UniProtKB-EC"/>
</dbReference>
<feature type="transmembrane region" description="Helical" evidence="2">
    <location>
        <begin position="20"/>
        <end position="39"/>
    </location>
</feature>
<dbReference type="InterPro" id="IPR050640">
    <property type="entry name" value="Bact_2-comp_sensor_kinase"/>
</dbReference>